<comment type="caution">
    <text evidence="1">The sequence shown here is derived from an EMBL/GenBank/DDBJ whole genome shotgun (WGS) entry which is preliminary data.</text>
</comment>
<dbReference type="AlphaFoldDB" id="A0A0F8WTW4"/>
<sequence>MKSLGLKGKLVGGFLLASTIFAICGGVIIQQAPGKKGSQIRAESFDLQPGDIMNQVRAVRADIPYRA</sequence>
<protein>
    <submittedName>
        <fullName evidence="1">Uncharacterized protein</fullName>
    </submittedName>
</protein>
<gene>
    <name evidence="1" type="ORF">LCGC14_3111190</name>
</gene>
<evidence type="ECO:0000313" key="1">
    <source>
        <dbReference type="EMBL" id="KKK51815.1"/>
    </source>
</evidence>
<name>A0A0F8WTW4_9ZZZZ</name>
<feature type="non-terminal residue" evidence="1">
    <location>
        <position position="67"/>
    </location>
</feature>
<accession>A0A0F8WTW4</accession>
<proteinExistence type="predicted"/>
<reference evidence="1" key="1">
    <citation type="journal article" date="2015" name="Nature">
        <title>Complex archaea that bridge the gap between prokaryotes and eukaryotes.</title>
        <authorList>
            <person name="Spang A."/>
            <person name="Saw J.H."/>
            <person name="Jorgensen S.L."/>
            <person name="Zaremba-Niedzwiedzka K."/>
            <person name="Martijn J."/>
            <person name="Lind A.E."/>
            <person name="van Eijk R."/>
            <person name="Schleper C."/>
            <person name="Guy L."/>
            <person name="Ettema T.J."/>
        </authorList>
    </citation>
    <scope>NUCLEOTIDE SEQUENCE</scope>
</reference>
<organism evidence="1">
    <name type="scientific">marine sediment metagenome</name>
    <dbReference type="NCBI Taxonomy" id="412755"/>
    <lineage>
        <taxon>unclassified sequences</taxon>
        <taxon>metagenomes</taxon>
        <taxon>ecological metagenomes</taxon>
    </lineage>
</organism>
<dbReference type="EMBL" id="LAZR01067325">
    <property type="protein sequence ID" value="KKK51815.1"/>
    <property type="molecule type" value="Genomic_DNA"/>
</dbReference>